<comment type="similarity">
    <text evidence="3">Belongs to the transcription factor STAT family.</text>
</comment>
<keyword evidence="8" id="KW-0238">DNA-binding</keyword>
<dbReference type="Pfam" id="PF02864">
    <property type="entry name" value="STAT_bind"/>
    <property type="match status" value="1"/>
</dbReference>
<dbReference type="Proteomes" id="UP000824782">
    <property type="component" value="Unassembled WGS sequence"/>
</dbReference>
<keyword evidence="10" id="KW-0804">Transcription</keyword>
<dbReference type="SUPFAM" id="SSF49417">
    <property type="entry name" value="p53-like transcription factors"/>
    <property type="match status" value="1"/>
</dbReference>
<dbReference type="InterPro" id="IPR000980">
    <property type="entry name" value="SH2"/>
</dbReference>
<evidence type="ECO:0000256" key="9">
    <source>
        <dbReference type="ARBA" id="ARBA00023159"/>
    </source>
</evidence>
<dbReference type="GO" id="GO:0003677">
    <property type="term" value="F:DNA binding"/>
    <property type="evidence" value="ECO:0007669"/>
    <property type="project" value="UniProtKB-KW"/>
</dbReference>
<dbReference type="InterPro" id="IPR048988">
    <property type="entry name" value="STAT_linker"/>
</dbReference>
<evidence type="ECO:0000256" key="8">
    <source>
        <dbReference type="ARBA" id="ARBA00023125"/>
    </source>
</evidence>
<reference evidence="14" key="1">
    <citation type="thesis" date="2020" institute="ProQuest LLC" country="789 East Eisenhower Parkway, Ann Arbor, MI, USA">
        <title>Comparative Genomics and Chromosome Evolution.</title>
        <authorList>
            <person name="Mudd A.B."/>
        </authorList>
    </citation>
    <scope>NUCLEOTIDE SEQUENCE</scope>
    <source>
        <strain evidence="14">237g6f4</strain>
        <tissue evidence="14">Blood</tissue>
    </source>
</reference>
<evidence type="ECO:0000256" key="7">
    <source>
        <dbReference type="ARBA" id="ARBA00023015"/>
    </source>
</evidence>
<dbReference type="FunFam" id="3.30.505.10:FF:000003">
    <property type="entry name" value="Signal transducer and activator of transcription"/>
    <property type="match status" value="1"/>
</dbReference>
<dbReference type="GO" id="GO:0005737">
    <property type="term" value="C:cytoplasm"/>
    <property type="evidence" value="ECO:0007669"/>
    <property type="project" value="UniProtKB-SubCell"/>
</dbReference>
<keyword evidence="9" id="KW-0010">Activator</keyword>
<dbReference type="Gene3D" id="2.60.40.630">
    <property type="entry name" value="STAT transcription factor, DNA-binding domain"/>
    <property type="match status" value="1"/>
</dbReference>
<keyword evidence="5" id="KW-0597">Phosphoprotein</keyword>
<dbReference type="PROSITE" id="PS50001">
    <property type="entry name" value="SH2"/>
    <property type="match status" value="1"/>
</dbReference>
<dbReference type="GO" id="GO:0003700">
    <property type="term" value="F:DNA-binding transcription factor activity"/>
    <property type="evidence" value="ECO:0007669"/>
    <property type="project" value="InterPro"/>
</dbReference>
<evidence type="ECO:0000256" key="4">
    <source>
        <dbReference type="ARBA" id="ARBA00022490"/>
    </source>
</evidence>
<evidence type="ECO:0000313" key="14">
    <source>
        <dbReference type="EMBL" id="KAG8585703.1"/>
    </source>
</evidence>
<evidence type="ECO:0000256" key="3">
    <source>
        <dbReference type="ARBA" id="ARBA00005586"/>
    </source>
</evidence>
<dbReference type="InterPro" id="IPR001217">
    <property type="entry name" value="STAT"/>
</dbReference>
<gene>
    <name evidence="14" type="ORF">GDO81_005121</name>
</gene>
<keyword evidence="4" id="KW-0963">Cytoplasm</keyword>
<evidence type="ECO:0000256" key="12">
    <source>
        <dbReference type="PROSITE-ProRule" id="PRU00191"/>
    </source>
</evidence>
<evidence type="ECO:0000313" key="15">
    <source>
        <dbReference type="Proteomes" id="UP000824782"/>
    </source>
</evidence>
<feature type="domain" description="SH2" evidence="13">
    <location>
        <begin position="307"/>
        <end position="468"/>
    </location>
</feature>
<dbReference type="PANTHER" id="PTHR11801">
    <property type="entry name" value="SIGNAL TRANSDUCER AND ACTIVATOR OF TRANSCRIPTION"/>
    <property type="match status" value="1"/>
</dbReference>
<evidence type="ECO:0000256" key="6">
    <source>
        <dbReference type="ARBA" id="ARBA00022999"/>
    </source>
</evidence>
<evidence type="ECO:0000256" key="11">
    <source>
        <dbReference type="ARBA" id="ARBA00023242"/>
    </source>
</evidence>
<keyword evidence="7" id="KW-0805">Transcription regulation</keyword>
<comment type="subcellular location">
    <subcellularLocation>
        <location evidence="2">Cytoplasm</location>
    </subcellularLocation>
    <subcellularLocation>
        <location evidence="1">Nucleus</location>
    </subcellularLocation>
</comment>
<accession>A0AAV7CKW3</accession>
<dbReference type="InterPro" id="IPR012345">
    <property type="entry name" value="STAT_TF_DNA-bd_N"/>
</dbReference>
<dbReference type="Pfam" id="PF00017">
    <property type="entry name" value="SH2"/>
    <property type="match status" value="1"/>
</dbReference>
<dbReference type="SUPFAM" id="SSF55550">
    <property type="entry name" value="SH2 domain"/>
    <property type="match status" value="1"/>
</dbReference>
<dbReference type="GO" id="GO:0007165">
    <property type="term" value="P:signal transduction"/>
    <property type="evidence" value="ECO:0007669"/>
    <property type="project" value="InterPro"/>
</dbReference>
<sequence>MVSSRSFVVSKQPSLPYPCKRPLIIKTSTQFLVTARFLVNFQELRHRMKVSFKIDKYPAEIKGYRRFNLLGSQEKDLEYTQCDGLAVEFKHLTLKEQRAGGGGKGSKGVNEGSRSVQEELHIITLMTQFSYDGVELNIEATTLPFVVISNQSQFVRAWASILWFNLLSTDPKDVAFFSKPPAAKWILVADVLSWQFSCCTGRGLNADQLQMLGKKLCGTDILSFFNSIYNDAGIFHIVLFLLKLSKVYFALKKLGVFFLFQGSVPNQDSTVTWSKFAKESMPRVSFTFWEWFDAILTLVKAHLENIWKDGYVMGFVSRSAEDALLRTRQQGTFLLRFSESMRDGGITISWVDHESDGSFVRSVEPFTKKELSNIPLYEIIRNYQLLAEENIPENPLKFLYPNIPKDDAFGKYYEHNSEVNSEYQKYMKRRLIMVSERNNDETQSSIASGTPQYISDTLSNDNDIFSPVHGEYCHDAADLGNFINRK</sequence>
<organism evidence="14 15">
    <name type="scientific">Engystomops pustulosus</name>
    <name type="common">Tungara frog</name>
    <name type="synonym">Physalaemus pustulosus</name>
    <dbReference type="NCBI Taxonomy" id="76066"/>
    <lineage>
        <taxon>Eukaryota</taxon>
        <taxon>Metazoa</taxon>
        <taxon>Chordata</taxon>
        <taxon>Craniata</taxon>
        <taxon>Vertebrata</taxon>
        <taxon>Euteleostomi</taxon>
        <taxon>Amphibia</taxon>
        <taxon>Batrachia</taxon>
        <taxon>Anura</taxon>
        <taxon>Neobatrachia</taxon>
        <taxon>Hyloidea</taxon>
        <taxon>Leptodactylidae</taxon>
        <taxon>Leiuperinae</taxon>
        <taxon>Engystomops</taxon>
    </lineage>
</organism>
<dbReference type="Gene3D" id="3.30.505.10">
    <property type="entry name" value="SH2 domain"/>
    <property type="match status" value="1"/>
</dbReference>
<dbReference type="Gene3D" id="1.10.238.10">
    <property type="entry name" value="EF-hand"/>
    <property type="match status" value="1"/>
</dbReference>
<dbReference type="InterPro" id="IPR013801">
    <property type="entry name" value="STAT_TF_DNA-bd"/>
</dbReference>
<proteinExistence type="inferred from homology"/>
<evidence type="ECO:0000259" key="13">
    <source>
        <dbReference type="PROSITE" id="PS50001"/>
    </source>
</evidence>
<dbReference type="InterPro" id="IPR008967">
    <property type="entry name" value="p53-like_TF_DNA-bd_sf"/>
</dbReference>
<evidence type="ECO:0000256" key="1">
    <source>
        <dbReference type="ARBA" id="ARBA00004123"/>
    </source>
</evidence>
<dbReference type="EMBL" id="WNYA01000002">
    <property type="protein sequence ID" value="KAG8585703.1"/>
    <property type="molecule type" value="Genomic_DNA"/>
</dbReference>
<dbReference type="InterPro" id="IPR036860">
    <property type="entry name" value="SH2_dom_sf"/>
</dbReference>
<keyword evidence="11" id="KW-0539">Nucleus</keyword>
<name>A0AAV7CKW3_ENGPU</name>
<comment type="caution">
    <text evidence="14">The sequence shown here is derived from an EMBL/GenBank/DDBJ whole genome shotgun (WGS) entry which is preliminary data.</text>
</comment>
<evidence type="ECO:0000256" key="2">
    <source>
        <dbReference type="ARBA" id="ARBA00004496"/>
    </source>
</evidence>
<evidence type="ECO:0000256" key="10">
    <source>
        <dbReference type="ARBA" id="ARBA00023163"/>
    </source>
</evidence>
<dbReference type="Pfam" id="PF21354">
    <property type="entry name" value="STAT_linker"/>
    <property type="match status" value="2"/>
</dbReference>
<protein>
    <recommendedName>
        <fullName evidence="13">SH2 domain-containing protein</fullName>
    </recommendedName>
</protein>
<keyword evidence="6 12" id="KW-0727">SH2 domain</keyword>
<dbReference type="GO" id="GO:0005634">
    <property type="term" value="C:nucleus"/>
    <property type="evidence" value="ECO:0007669"/>
    <property type="project" value="UniProtKB-SubCell"/>
</dbReference>
<dbReference type="AlphaFoldDB" id="A0AAV7CKW3"/>
<keyword evidence="15" id="KW-1185">Reference proteome</keyword>
<evidence type="ECO:0000256" key="5">
    <source>
        <dbReference type="ARBA" id="ARBA00022553"/>
    </source>
</evidence>